<dbReference type="InterPro" id="IPR009022">
    <property type="entry name" value="EFG_III"/>
</dbReference>
<dbReference type="InterPro" id="IPR005517">
    <property type="entry name" value="Transl_elong_EFG/EF2_IV"/>
</dbReference>
<dbReference type="Gene3D" id="3.30.230.10">
    <property type="match status" value="1"/>
</dbReference>
<dbReference type="GO" id="GO:0003746">
    <property type="term" value="F:translation elongation factor activity"/>
    <property type="evidence" value="ECO:0007669"/>
    <property type="project" value="UniProtKB-UniRule"/>
</dbReference>
<dbReference type="CDD" id="cd16262">
    <property type="entry name" value="EFG_III"/>
    <property type="match status" value="1"/>
</dbReference>
<name>A0A366HYD3_9FIRM</name>
<dbReference type="RefSeq" id="WP_113921676.1">
    <property type="nucleotide sequence ID" value="NZ_QNRX01000022.1"/>
</dbReference>
<dbReference type="InterPro" id="IPR004540">
    <property type="entry name" value="Transl_elong_EFG/EF2"/>
</dbReference>
<dbReference type="InterPro" id="IPR053905">
    <property type="entry name" value="EF-G-like_DII"/>
</dbReference>
<dbReference type="GO" id="GO:0005525">
    <property type="term" value="F:GTP binding"/>
    <property type="evidence" value="ECO:0007669"/>
    <property type="project" value="UniProtKB-UniRule"/>
</dbReference>
<dbReference type="FunFam" id="3.30.230.10:FF:000003">
    <property type="entry name" value="Elongation factor G"/>
    <property type="match status" value="1"/>
</dbReference>
<dbReference type="Pfam" id="PF00009">
    <property type="entry name" value="GTP_EFTU"/>
    <property type="match status" value="1"/>
</dbReference>
<proteinExistence type="inferred from homology"/>
<dbReference type="InterPro" id="IPR005225">
    <property type="entry name" value="Small_GTP-bd"/>
</dbReference>
<dbReference type="InterPro" id="IPR035649">
    <property type="entry name" value="EFG_V"/>
</dbReference>
<dbReference type="NCBIfam" id="TIGR00484">
    <property type="entry name" value="EF-G"/>
    <property type="match status" value="1"/>
</dbReference>
<evidence type="ECO:0000313" key="9">
    <source>
        <dbReference type="EMBL" id="RBP58607.1"/>
    </source>
</evidence>
<dbReference type="FunFam" id="3.30.70.240:FF:000001">
    <property type="entry name" value="Elongation factor G"/>
    <property type="match status" value="1"/>
</dbReference>
<dbReference type="Gene3D" id="3.30.70.870">
    <property type="entry name" value="Elongation Factor G (Translational Gtpase), domain 3"/>
    <property type="match status" value="1"/>
</dbReference>
<dbReference type="InterPro" id="IPR014721">
    <property type="entry name" value="Ribsml_uS5_D2-typ_fold_subgr"/>
</dbReference>
<evidence type="ECO:0000313" key="10">
    <source>
        <dbReference type="Proteomes" id="UP000253490"/>
    </source>
</evidence>
<dbReference type="CDD" id="cd01434">
    <property type="entry name" value="EFG_mtEFG1_IV"/>
    <property type="match status" value="1"/>
</dbReference>
<evidence type="ECO:0000256" key="2">
    <source>
        <dbReference type="ARBA" id="ARBA00017872"/>
    </source>
</evidence>
<dbReference type="Pfam" id="PF14492">
    <property type="entry name" value="EFG_III"/>
    <property type="match status" value="1"/>
</dbReference>
<comment type="similarity">
    <text evidence="1">Belongs to the TRAFAC class translation factor GTPase superfamily. Classic translation factor GTPase family. EF-G/EF-2 subfamily.</text>
</comment>
<organism evidence="9 10">
    <name type="scientific">Alkalibaculum bacchi</name>
    <dbReference type="NCBI Taxonomy" id="645887"/>
    <lineage>
        <taxon>Bacteria</taxon>
        <taxon>Bacillati</taxon>
        <taxon>Bacillota</taxon>
        <taxon>Clostridia</taxon>
        <taxon>Eubacteriales</taxon>
        <taxon>Eubacteriaceae</taxon>
        <taxon>Alkalibaculum</taxon>
    </lineage>
</organism>
<keyword evidence="10" id="KW-1185">Reference proteome</keyword>
<dbReference type="SUPFAM" id="SSF52540">
    <property type="entry name" value="P-loop containing nucleoside triphosphate hydrolases"/>
    <property type="match status" value="1"/>
</dbReference>
<dbReference type="CDD" id="cd04170">
    <property type="entry name" value="EF-G_bact"/>
    <property type="match status" value="1"/>
</dbReference>
<evidence type="ECO:0000256" key="3">
    <source>
        <dbReference type="ARBA" id="ARBA00022741"/>
    </source>
</evidence>
<dbReference type="Gene3D" id="3.40.50.300">
    <property type="entry name" value="P-loop containing nucleotide triphosphate hydrolases"/>
    <property type="match status" value="1"/>
</dbReference>
<dbReference type="Gene3D" id="2.40.30.10">
    <property type="entry name" value="Translation factors"/>
    <property type="match status" value="1"/>
</dbReference>
<dbReference type="InterPro" id="IPR009000">
    <property type="entry name" value="Transl_B-barrel_sf"/>
</dbReference>
<evidence type="ECO:0000259" key="8">
    <source>
        <dbReference type="PROSITE" id="PS51722"/>
    </source>
</evidence>
<dbReference type="AlphaFoldDB" id="A0A366HYD3"/>
<dbReference type="PROSITE" id="PS51722">
    <property type="entry name" value="G_TR_2"/>
    <property type="match status" value="1"/>
</dbReference>
<dbReference type="PRINTS" id="PR00315">
    <property type="entry name" value="ELONGATNFCT"/>
</dbReference>
<dbReference type="NCBIfam" id="NF009891">
    <property type="entry name" value="PRK13351.1-1"/>
    <property type="match status" value="1"/>
</dbReference>
<dbReference type="Pfam" id="PF03764">
    <property type="entry name" value="EFG_IV"/>
    <property type="match status" value="1"/>
</dbReference>
<dbReference type="InterPro" id="IPR000795">
    <property type="entry name" value="T_Tr_GTP-bd_dom"/>
</dbReference>
<dbReference type="NCBIfam" id="TIGR00231">
    <property type="entry name" value="small_GTP"/>
    <property type="match status" value="1"/>
</dbReference>
<evidence type="ECO:0000256" key="5">
    <source>
        <dbReference type="ARBA" id="ARBA00022917"/>
    </source>
</evidence>
<keyword evidence="4 9" id="KW-0251">Elongation factor</keyword>
<dbReference type="Gene3D" id="3.30.70.240">
    <property type="match status" value="1"/>
</dbReference>
<dbReference type="GO" id="GO:0032790">
    <property type="term" value="P:ribosome disassembly"/>
    <property type="evidence" value="ECO:0007669"/>
    <property type="project" value="TreeGrafter"/>
</dbReference>
<keyword evidence="5" id="KW-0648">Protein biosynthesis</keyword>
<gene>
    <name evidence="9" type="ORF">DES36_12232</name>
</gene>
<dbReference type="SMART" id="SM00889">
    <property type="entry name" value="EFG_IV"/>
    <property type="match status" value="1"/>
</dbReference>
<keyword evidence="6" id="KW-0342">GTP-binding</keyword>
<dbReference type="EMBL" id="QNRX01000022">
    <property type="protein sequence ID" value="RBP58607.1"/>
    <property type="molecule type" value="Genomic_DNA"/>
</dbReference>
<evidence type="ECO:0000256" key="1">
    <source>
        <dbReference type="ARBA" id="ARBA00005870"/>
    </source>
</evidence>
<dbReference type="InterPro" id="IPR035647">
    <property type="entry name" value="EFG_III/V"/>
</dbReference>
<dbReference type="InterPro" id="IPR041095">
    <property type="entry name" value="EFG_II"/>
</dbReference>
<dbReference type="GO" id="GO:0003924">
    <property type="term" value="F:GTPase activity"/>
    <property type="evidence" value="ECO:0007669"/>
    <property type="project" value="InterPro"/>
</dbReference>
<dbReference type="InterPro" id="IPR047872">
    <property type="entry name" value="EFG_IV"/>
</dbReference>
<dbReference type="SUPFAM" id="SSF54980">
    <property type="entry name" value="EF-G C-terminal domain-like"/>
    <property type="match status" value="2"/>
</dbReference>
<evidence type="ECO:0000256" key="6">
    <source>
        <dbReference type="ARBA" id="ARBA00023134"/>
    </source>
</evidence>
<dbReference type="SUPFAM" id="SSF50447">
    <property type="entry name" value="Translation proteins"/>
    <property type="match status" value="1"/>
</dbReference>
<feature type="domain" description="Tr-type G" evidence="8">
    <location>
        <begin position="7"/>
        <end position="278"/>
    </location>
</feature>
<dbReference type="SMART" id="SM00838">
    <property type="entry name" value="EFG_C"/>
    <property type="match status" value="1"/>
</dbReference>
<evidence type="ECO:0000256" key="4">
    <source>
        <dbReference type="ARBA" id="ARBA00022768"/>
    </source>
</evidence>
<dbReference type="InterPro" id="IPR027417">
    <property type="entry name" value="P-loop_NTPase"/>
</dbReference>
<dbReference type="CDD" id="cd03713">
    <property type="entry name" value="EFG_mtEFG_C"/>
    <property type="match status" value="1"/>
</dbReference>
<dbReference type="PANTHER" id="PTHR43261">
    <property type="entry name" value="TRANSLATION ELONGATION FACTOR G-RELATED"/>
    <property type="match status" value="1"/>
</dbReference>
<dbReference type="SUPFAM" id="SSF54211">
    <property type="entry name" value="Ribosomal protein S5 domain 2-like"/>
    <property type="match status" value="1"/>
</dbReference>
<dbReference type="Pfam" id="PF22042">
    <property type="entry name" value="EF-G_D2"/>
    <property type="match status" value="1"/>
</dbReference>
<dbReference type="InterPro" id="IPR000640">
    <property type="entry name" value="EFG_V-like"/>
</dbReference>
<dbReference type="FunFam" id="3.30.70.870:FF:000001">
    <property type="entry name" value="Elongation factor G"/>
    <property type="match status" value="1"/>
</dbReference>
<dbReference type="OrthoDB" id="9804431at2"/>
<dbReference type="CDD" id="cd04088">
    <property type="entry name" value="EFG_mtEFG_II"/>
    <property type="match status" value="1"/>
</dbReference>
<dbReference type="NCBIfam" id="NF009381">
    <property type="entry name" value="PRK12740.1-5"/>
    <property type="match status" value="1"/>
</dbReference>
<keyword evidence="3" id="KW-0547">Nucleotide-binding</keyword>
<protein>
    <recommendedName>
        <fullName evidence="2 7">Elongation factor G</fullName>
    </recommendedName>
</protein>
<sequence length="677" mass="75304">MKTYPTRQIRNVVLLGHSGSGKSTILEAMAFNAKMTDRMGRIEDGNTLSDFNQEEIQRQISISTSIVPIEFKDHKLNIFDVPGYFDFVGELVSAVNVANCAVIVIDCLSGLEVGAIKAWEYVQEKKIPTFILVNKMDRDNAQFEPVMEQIKNTLGPKAVPFEIPYGEGADFKGVLNAVDMTGRERSGNCCIDIELPPETLNSISPYREMIVESVAQSTEELMDKYFNGEELTNEEIHRGLRKGVLEGELVPILCASGHLNVGVETLANMIIEFFPSPEDIQKERKISSEAPVSAFIFKTIVDPYVGRLSQFKAISGTIKSGMELLNTRTNKKEKVSHLYVLQGKKQIEVDKIEAGDIGAFSKLSDTTTGDTLCDPKEPVSYKPIEFPKPNLSMAIEPKTKGDEDKIGVGLQRLQEEDPTIKVYRNDETKQTIISGMGEMHLEIIQDKMKNKFSVDILLKDPQIPYRETIKKKATAEGKHKKQSGGRGQFGHVLVDFEPIGTTDIEYEFVDKVVGGAVPRNFIPAVDKGLQECRKEGVLAGFPVVGLKATLHDGSYHSVDSDEMSFKMASSLAYKKGMKAANPVLLEPIYKVEITVPDQYMGDVIGDINKKRGHVLGMEPADNGQKIVAEAPLAEMFKYATELRSLTQARGEFEMEFQRYEEVPANIAEKIVENQVVR</sequence>
<dbReference type="PANTHER" id="PTHR43261:SF6">
    <property type="entry name" value="ELONGATION FACTOR G-LIKE PROTEIN"/>
    <property type="match status" value="1"/>
</dbReference>
<comment type="caution">
    <text evidence="9">The sequence shown here is derived from an EMBL/GenBank/DDBJ whole genome shotgun (WGS) entry which is preliminary data.</text>
</comment>
<evidence type="ECO:0000256" key="7">
    <source>
        <dbReference type="NCBIfam" id="TIGR00484"/>
    </source>
</evidence>
<dbReference type="InterPro" id="IPR020568">
    <property type="entry name" value="Ribosomal_Su5_D2-typ_SF"/>
</dbReference>
<dbReference type="Proteomes" id="UP000253490">
    <property type="component" value="Unassembled WGS sequence"/>
</dbReference>
<reference evidence="9 10" key="1">
    <citation type="submission" date="2018-06" db="EMBL/GenBank/DDBJ databases">
        <title>Genomic Encyclopedia of Type Strains, Phase IV (KMG-IV): sequencing the most valuable type-strain genomes for metagenomic binning, comparative biology and taxonomic classification.</title>
        <authorList>
            <person name="Goeker M."/>
        </authorList>
    </citation>
    <scope>NUCLEOTIDE SEQUENCE [LARGE SCALE GENOMIC DNA]</scope>
    <source>
        <strain evidence="9 10">DSM 22112</strain>
    </source>
</reference>
<dbReference type="Pfam" id="PF00679">
    <property type="entry name" value="EFG_C"/>
    <property type="match status" value="1"/>
</dbReference>
<accession>A0A366HYD3</accession>